<dbReference type="AlphaFoldDB" id="A0A7X1SQA8"/>
<proteinExistence type="predicted"/>
<reference evidence="1 2" key="1">
    <citation type="submission" date="2019-10" db="EMBL/GenBank/DDBJ databases">
        <title>Gluconobacter aidae sp. nov., a novel species of acetic acid bacteria isolated in Thailand.</title>
        <authorList>
            <person name="Yukphan P."/>
            <person name="Charoenyingcharoen P."/>
            <person name="Malimas S."/>
            <person name="Muramatsu Y."/>
            <person name="Nakagawa Y."/>
            <person name="Tanasupawat S."/>
            <person name="Yamada Y."/>
        </authorList>
    </citation>
    <scope>NUCLEOTIDE SEQUENCE [LARGE SCALE GENOMIC DNA]</scope>
    <source>
        <strain evidence="1 2">AC10</strain>
    </source>
</reference>
<evidence type="ECO:0000313" key="2">
    <source>
        <dbReference type="Proteomes" id="UP000432209"/>
    </source>
</evidence>
<dbReference type="RefSeq" id="WP_153430897.1">
    <property type="nucleotide sequence ID" value="NZ_WIPH01000015.1"/>
</dbReference>
<comment type="caution">
    <text evidence="1">The sequence shown here is derived from an EMBL/GenBank/DDBJ whole genome shotgun (WGS) entry which is preliminary data.</text>
</comment>
<protein>
    <recommendedName>
        <fullName evidence="3">Flagellar assembly protein FliH/Type III secretion system HrpE domain-containing protein</fullName>
    </recommendedName>
</protein>
<dbReference type="Proteomes" id="UP000432209">
    <property type="component" value="Unassembled WGS sequence"/>
</dbReference>
<evidence type="ECO:0008006" key="3">
    <source>
        <dbReference type="Google" id="ProtNLM"/>
    </source>
</evidence>
<organism evidence="1 2">
    <name type="scientific">Gluconobacter aidae</name>
    <dbReference type="NCBI Taxonomy" id="2662454"/>
    <lineage>
        <taxon>Bacteria</taxon>
        <taxon>Pseudomonadati</taxon>
        <taxon>Pseudomonadota</taxon>
        <taxon>Alphaproteobacteria</taxon>
        <taxon>Acetobacterales</taxon>
        <taxon>Acetobacteraceae</taxon>
        <taxon>Gluconobacter</taxon>
    </lineage>
</organism>
<evidence type="ECO:0000313" key="1">
    <source>
        <dbReference type="EMBL" id="MQR99214.1"/>
    </source>
</evidence>
<gene>
    <name evidence="1" type="ORF">GFJ39_08325</name>
</gene>
<name>A0A7X1SQA8_9PROT</name>
<accession>A0A7X1SQA8</accession>
<dbReference type="EMBL" id="WIPH01000015">
    <property type="protein sequence ID" value="MQR99214.1"/>
    <property type="molecule type" value="Genomic_DNA"/>
</dbReference>
<keyword evidence="2" id="KW-1185">Reference proteome</keyword>
<sequence>MVHNFSGGNNASGILYAEDFDRVLPGNIEKNDDISPSIENENTNKLSDEILEESYQRGLQEGRISGKEAFDNEKTSIENFYKNEIKKEIDGITDSIKNIEKDISKQATSFFLKILMNLFPELLTQYGMEEAKRTIEKINSFIKDKFQLELTCSQEFSEKIEGYFGESTQKTINIIVDEAKKGGDFKVSWNTGLFVRNADKVVSEITSEILSLSQEKIGGKNAG</sequence>